<feature type="region of interest" description="Disordered" evidence="1">
    <location>
        <begin position="1"/>
        <end position="23"/>
    </location>
</feature>
<evidence type="ECO:0000313" key="3">
    <source>
        <dbReference type="Proteomes" id="UP000215199"/>
    </source>
</evidence>
<evidence type="ECO:0000256" key="1">
    <source>
        <dbReference type="SAM" id="MobiDB-lite"/>
    </source>
</evidence>
<gene>
    <name evidence="2" type="ORF">CF165_49045</name>
</gene>
<reference evidence="3" key="1">
    <citation type="submission" date="2017-07" db="EMBL/GenBank/DDBJ databases">
        <title>Comparative genome mining reveals phylogenetic distribution patterns of secondary metabolites in Amycolatopsis.</title>
        <authorList>
            <person name="Adamek M."/>
            <person name="Alanjary M."/>
            <person name="Sales-Ortells H."/>
            <person name="Goodfellow M."/>
            <person name="Bull A.T."/>
            <person name="Kalinowski J."/>
            <person name="Ziemert N."/>
        </authorList>
    </citation>
    <scope>NUCLEOTIDE SEQUENCE [LARGE SCALE GENOMIC DNA]</scope>
    <source>
        <strain evidence="3">H5</strain>
    </source>
</reference>
<keyword evidence="3" id="KW-1185">Reference proteome</keyword>
<protein>
    <submittedName>
        <fullName evidence="2">Uncharacterized protein</fullName>
    </submittedName>
</protein>
<proteinExistence type="predicted"/>
<organism evidence="2 3">
    <name type="scientific">Amycolatopsis vastitatis</name>
    <dbReference type="NCBI Taxonomy" id="1905142"/>
    <lineage>
        <taxon>Bacteria</taxon>
        <taxon>Bacillati</taxon>
        <taxon>Actinomycetota</taxon>
        <taxon>Actinomycetes</taxon>
        <taxon>Pseudonocardiales</taxon>
        <taxon>Pseudonocardiaceae</taxon>
        <taxon>Amycolatopsis</taxon>
    </lineage>
</organism>
<sequence length="65" mass="6797">MTPSATTQSSSPASTASAGATLSDLIVVDEPTTGDLTYLEHRHAQQHHPQLNLPETTSIQALALS</sequence>
<feature type="compositionally biased region" description="Polar residues" evidence="1">
    <location>
        <begin position="47"/>
        <end position="65"/>
    </location>
</feature>
<evidence type="ECO:0000313" key="2">
    <source>
        <dbReference type="EMBL" id="OXM59168.1"/>
    </source>
</evidence>
<dbReference type="AlphaFoldDB" id="A0A229SJV9"/>
<comment type="caution">
    <text evidence="2">The sequence shown here is derived from an EMBL/GenBank/DDBJ whole genome shotgun (WGS) entry which is preliminary data.</text>
</comment>
<dbReference type="EMBL" id="NMUL01000092">
    <property type="protein sequence ID" value="OXM59168.1"/>
    <property type="molecule type" value="Genomic_DNA"/>
</dbReference>
<dbReference type="Proteomes" id="UP000215199">
    <property type="component" value="Unassembled WGS sequence"/>
</dbReference>
<accession>A0A229SJV9</accession>
<name>A0A229SJV9_9PSEU</name>
<feature type="region of interest" description="Disordered" evidence="1">
    <location>
        <begin position="43"/>
        <end position="65"/>
    </location>
</feature>